<feature type="region of interest" description="Disordered" evidence="1">
    <location>
        <begin position="1"/>
        <end position="28"/>
    </location>
</feature>
<dbReference type="SUPFAM" id="SSF117281">
    <property type="entry name" value="Kelch motif"/>
    <property type="match status" value="1"/>
</dbReference>
<dbReference type="InterPro" id="IPR015915">
    <property type="entry name" value="Kelch-typ_b-propeller"/>
</dbReference>
<dbReference type="AlphaFoldDB" id="A0AAD8J8I2"/>
<keyword evidence="3" id="KW-1185">Reference proteome</keyword>
<dbReference type="EMBL" id="JAUIZM010000002">
    <property type="protein sequence ID" value="KAK1399444.1"/>
    <property type="molecule type" value="Genomic_DNA"/>
</dbReference>
<dbReference type="Gene3D" id="2.120.10.80">
    <property type="entry name" value="Kelch-type beta propeller"/>
    <property type="match status" value="1"/>
</dbReference>
<accession>A0AAD8J8I2</accession>
<reference evidence="2" key="2">
    <citation type="submission" date="2023-05" db="EMBL/GenBank/DDBJ databases">
        <authorList>
            <person name="Schelkunov M.I."/>
        </authorList>
    </citation>
    <scope>NUCLEOTIDE SEQUENCE</scope>
    <source>
        <strain evidence="2">Hsosn_3</strain>
        <tissue evidence="2">Leaf</tissue>
    </source>
</reference>
<evidence type="ECO:0000313" key="2">
    <source>
        <dbReference type="EMBL" id="KAK1399444.1"/>
    </source>
</evidence>
<gene>
    <name evidence="2" type="ORF">POM88_009307</name>
</gene>
<proteinExistence type="predicted"/>
<feature type="compositionally biased region" description="Basic and acidic residues" evidence="1">
    <location>
        <begin position="1"/>
        <end position="16"/>
    </location>
</feature>
<protein>
    <submittedName>
        <fullName evidence="2">Uncharacterized protein</fullName>
    </submittedName>
</protein>
<organism evidence="2 3">
    <name type="scientific">Heracleum sosnowskyi</name>
    <dbReference type="NCBI Taxonomy" id="360622"/>
    <lineage>
        <taxon>Eukaryota</taxon>
        <taxon>Viridiplantae</taxon>
        <taxon>Streptophyta</taxon>
        <taxon>Embryophyta</taxon>
        <taxon>Tracheophyta</taxon>
        <taxon>Spermatophyta</taxon>
        <taxon>Magnoliopsida</taxon>
        <taxon>eudicotyledons</taxon>
        <taxon>Gunneridae</taxon>
        <taxon>Pentapetalae</taxon>
        <taxon>asterids</taxon>
        <taxon>campanulids</taxon>
        <taxon>Apiales</taxon>
        <taxon>Apiaceae</taxon>
        <taxon>Apioideae</taxon>
        <taxon>apioid superclade</taxon>
        <taxon>Tordylieae</taxon>
        <taxon>Tordyliinae</taxon>
        <taxon>Heracleum</taxon>
    </lineage>
</organism>
<name>A0AAD8J8I2_9APIA</name>
<evidence type="ECO:0000313" key="3">
    <source>
        <dbReference type="Proteomes" id="UP001237642"/>
    </source>
</evidence>
<reference evidence="2" key="1">
    <citation type="submission" date="2023-02" db="EMBL/GenBank/DDBJ databases">
        <title>Genome of toxic invasive species Heracleum sosnowskyi carries increased number of genes despite the absence of recent whole-genome duplications.</title>
        <authorList>
            <person name="Schelkunov M."/>
            <person name="Shtratnikova V."/>
            <person name="Makarenko M."/>
            <person name="Klepikova A."/>
            <person name="Omelchenko D."/>
            <person name="Novikova G."/>
            <person name="Obukhova E."/>
            <person name="Bogdanov V."/>
            <person name="Penin A."/>
            <person name="Logacheva M."/>
        </authorList>
    </citation>
    <scope>NUCLEOTIDE SEQUENCE</scope>
    <source>
        <strain evidence="2">Hsosn_3</strain>
        <tissue evidence="2">Leaf</tissue>
    </source>
</reference>
<comment type="caution">
    <text evidence="2">The sequence shown here is derived from an EMBL/GenBank/DDBJ whole genome shotgun (WGS) entry which is preliminary data.</text>
</comment>
<sequence>MPETNQKKETKRREDGGGFSSDRQDDTEDLFSGGLSSLSIAVRLLKRDDYNRFWFKVTPPKDLRLNKDRCCFLHSHDDDIKNFYKQDVDLNSDVDISTCKYPLVCPRCACIGSTVYIVGGDRDMEGDVCLIYSERIGTSITQRPIDYVSPVWSKKNLSHRIGSYDFLNPVREQIDYSKLDNAPQLVSPRYLPQLVAVGGKLFLFGGNLPPQSDEHYVPFAEVFDPATGLCSPIKDPPFPSRIGNSVLFLAPFLSKTGEQNILVMAHLYGYDAIALYDVHTDSWESFSDPEGTLFRNTLSIIGKPIPVAEQDSIYWLRNFGSTGLICSYNWKTKDFWEGPFIGLQHELPFFCLKELGMILLHIRRDLFSLVWTDFLTPTNEDNNNKCTHIHFTLLRVSREDPPSPHLSAFVVGCFSYVLPLSVYTLLSGYCL</sequence>
<dbReference type="Proteomes" id="UP001237642">
    <property type="component" value="Unassembled WGS sequence"/>
</dbReference>
<evidence type="ECO:0000256" key="1">
    <source>
        <dbReference type="SAM" id="MobiDB-lite"/>
    </source>
</evidence>